<name>A0A6I6MQ16_9CAUL</name>
<dbReference type="RefSeq" id="WP_158766344.1">
    <property type="nucleotide sequence ID" value="NZ_CP047045.1"/>
</dbReference>
<evidence type="ECO:0000313" key="2">
    <source>
        <dbReference type="EMBL" id="QGZ95488.1"/>
    </source>
</evidence>
<protein>
    <recommendedName>
        <fullName evidence="4">Integral membrane protein</fullName>
    </recommendedName>
</protein>
<organism evidence="2 3">
    <name type="scientific">Terricaulis silvestris</name>
    <dbReference type="NCBI Taxonomy" id="2686094"/>
    <lineage>
        <taxon>Bacteria</taxon>
        <taxon>Pseudomonadati</taxon>
        <taxon>Pseudomonadota</taxon>
        <taxon>Alphaproteobacteria</taxon>
        <taxon>Caulobacterales</taxon>
        <taxon>Caulobacteraceae</taxon>
        <taxon>Terricaulis</taxon>
    </lineage>
</organism>
<evidence type="ECO:0008006" key="4">
    <source>
        <dbReference type="Google" id="ProtNLM"/>
    </source>
</evidence>
<dbReference type="KEGG" id="tsv:DSM104635_02337"/>
<keyword evidence="1" id="KW-1133">Transmembrane helix</keyword>
<keyword evidence="3" id="KW-1185">Reference proteome</keyword>
<accession>A0A6I6MQ16</accession>
<dbReference type="AlphaFoldDB" id="A0A6I6MQ16"/>
<dbReference type="Proteomes" id="UP000431269">
    <property type="component" value="Chromosome"/>
</dbReference>
<feature type="transmembrane region" description="Helical" evidence="1">
    <location>
        <begin position="36"/>
        <end position="61"/>
    </location>
</feature>
<keyword evidence="1" id="KW-0472">Membrane</keyword>
<sequence length="75" mass="8409">MNRTAVVLAAILIVVYAIEAAVAISHNQIVVGQNYWNAPLFALLQLVVVTVAAPTLLWYALRHWNDERPPRDRSD</sequence>
<dbReference type="EMBL" id="CP047045">
    <property type="protein sequence ID" value="QGZ95488.1"/>
    <property type="molecule type" value="Genomic_DNA"/>
</dbReference>
<evidence type="ECO:0000313" key="3">
    <source>
        <dbReference type="Proteomes" id="UP000431269"/>
    </source>
</evidence>
<gene>
    <name evidence="2" type="ORF">DSM104635_02337</name>
</gene>
<keyword evidence="1" id="KW-0812">Transmembrane</keyword>
<reference evidence="3" key="1">
    <citation type="submission" date="2019-12" db="EMBL/GenBank/DDBJ databases">
        <title>Complete genome of Terracaulis silvestris 0127_4.</title>
        <authorList>
            <person name="Vieira S."/>
            <person name="Riedel T."/>
            <person name="Sproer C."/>
            <person name="Pascual J."/>
            <person name="Boedeker C."/>
            <person name="Overmann J."/>
        </authorList>
    </citation>
    <scope>NUCLEOTIDE SEQUENCE [LARGE SCALE GENOMIC DNA]</scope>
    <source>
        <strain evidence="3">0127_4</strain>
    </source>
</reference>
<evidence type="ECO:0000256" key="1">
    <source>
        <dbReference type="SAM" id="Phobius"/>
    </source>
</evidence>
<proteinExistence type="predicted"/>